<comment type="caution">
    <text evidence="2">The sequence shown here is derived from an EMBL/GenBank/DDBJ whole genome shotgun (WGS) entry which is preliminary data.</text>
</comment>
<protein>
    <submittedName>
        <fullName evidence="2">Uncharacterized protein</fullName>
    </submittedName>
</protein>
<keyword evidence="1" id="KW-0472">Membrane</keyword>
<dbReference type="STRING" id="797209.GCA_000376445_03060"/>
<gene>
    <name evidence="2" type="ORF">ZOD2009_16903</name>
</gene>
<evidence type="ECO:0000313" key="2">
    <source>
        <dbReference type="EMBL" id="EFW90845.1"/>
    </source>
</evidence>
<feature type="transmembrane region" description="Helical" evidence="1">
    <location>
        <begin position="156"/>
        <end position="173"/>
    </location>
</feature>
<name>E7QX42_HALPU</name>
<dbReference type="Pfam" id="PF24363">
    <property type="entry name" value="DUF7519"/>
    <property type="match status" value="1"/>
</dbReference>
<feature type="transmembrane region" description="Helical" evidence="1">
    <location>
        <begin position="67"/>
        <end position="86"/>
    </location>
</feature>
<dbReference type="Proteomes" id="UP000003751">
    <property type="component" value="Unassembled WGS sequence"/>
</dbReference>
<dbReference type="PATRIC" id="fig|797209.4.peg.3303"/>
<keyword evidence="1" id="KW-1133">Transmembrane helix</keyword>
<sequence length="175" mass="17416">MGAMSGTEMRDGTIDRSPARVSQLLSVIAASVAVGASALFGGVGALGGILGLLFVTVGVVRGSRRSVTIGSFVLLLGILAGSLVAAPPELLIPGAIATVLAWDFGEQAINVGEQLGREADTQTLEVMHAASSAVIGITAGVVGYGMYLAGSGGRPVTALVFLLIAVLALTSALRA</sequence>
<proteinExistence type="predicted"/>
<dbReference type="InterPro" id="IPR055941">
    <property type="entry name" value="DUF7519"/>
</dbReference>
<evidence type="ECO:0000256" key="1">
    <source>
        <dbReference type="SAM" id="Phobius"/>
    </source>
</evidence>
<feature type="transmembrane region" description="Helical" evidence="1">
    <location>
        <begin position="126"/>
        <end position="149"/>
    </location>
</feature>
<accession>E7QX42</accession>
<dbReference type="EMBL" id="AEMG01000019">
    <property type="protein sequence ID" value="EFW90845.1"/>
    <property type="molecule type" value="Genomic_DNA"/>
</dbReference>
<evidence type="ECO:0000313" key="3">
    <source>
        <dbReference type="Proteomes" id="UP000003751"/>
    </source>
</evidence>
<keyword evidence="1" id="KW-0812">Transmembrane</keyword>
<dbReference type="OrthoDB" id="157642at2157"/>
<dbReference type="AlphaFoldDB" id="E7QX42"/>
<feature type="transmembrane region" description="Helical" evidence="1">
    <location>
        <begin position="27"/>
        <end position="55"/>
    </location>
</feature>
<organism evidence="2 3">
    <name type="scientific">Haladaptatus paucihalophilus DX253</name>
    <dbReference type="NCBI Taxonomy" id="797209"/>
    <lineage>
        <taxon>Archaea</taxon>
        <taxon>Methanobacteriati</taxon>
        <taxon>Methanobacteriota</taxon>
        <taxon>Stenosarchaea group</taxon>
        <taxon>Halobacteria</taxon>
        <taxon>Halobacteriales</taxon>
        <taxon>Haladaptataceae</taxon>
        <taxon>Haladaptatus</taxon>
    </lineage>
</organism>
<dbReference type="eggNOG" id="arCOG09144">
    <property type="taxonomic scope" value="Archaea"/>
</dbReference>
<reference evidence="2 3" key="1">
    <citation type="journal article" date="2014" name="ISME J.">
        <title>Trehalose/2-sulfotrehalose biosynthesis and glycine-betaine uptake are widely spread mechanisms for osmoadaptation in the Halobacteriales.</title>
        <authorList>
            <person name="Youssef N.H."/>
            <person name="Savage-Ashlock K.N."/>
            <person name="McCully A.L."/>
            <person name="Luedtke B."/>
            <person name="Shaw E.I."/>
            <person name="Hoff W.D."/>
            <person name="Elshahed M.S."/>
        </authorList>
    </citation>
    <scope>NUCLEOTIDE SEQUENCE [LARGE SCALE GENOMIC DNA]</scope>
    <source>
        <strain evidence="2 3">DX253</strain>
    </source>
</reference>